<dbReference type="Gene3D" id="3.30.420.40">
    <property type="match status" value="2"/>
</dbReference>
<comment type="catalytic activity">
    <reaction evidence="1 16">
        <text>(R)-pantothenate + ATP = (R)-4'-phosphopantothenate + ADP + H(+)</text>
        <dbReference type="Rhea" id="RHEA:16373"/>
        <dbReference type="ChEBI" id="CHEBI:10986"/>
        <dbReference type="ChEBI" id="CHEBI:15378"/>
        <dbReference type="ChEBI" id="CHEBI:29032"/>
        <dbReference type="ChEBI" id="CHEBI:30616"/>
        <dbReference type="ChEBI" id="CHEBI:456216"/>
        <dbReference type="EC" id="2.7.1.33"/>
    </reaction>
</comment>
<feature type="binding site" evidence="16">
    <location>
        <begin position="110"/>
        <end position="113"/>
    </location>
    <ligand>
        <name>substrate</name>
    </ligand>
</feature>
<keyword evidence="13 16" id="KW-0173">Coenzyme A biosynthesis</keyword>
<proteinExistence type="inferred from homology"/>
<evidence type="ECO:0000256" key="13">
    <source>
        <dbReference type="ARBA" id="ARBA00022993"/>
    </source>
</evidence>
<keyword evidence="9 16" id="KW-0547">Nucleotide-binding</keyword>
<sequence length="272" mass="29090">MSSSVQHSLLIDAGNTRVKWAVFQSGALGIPMSWLAHGSVDHTQLAELVLQWRDLPADEVLISNVAGDSLQQALQQAVETVFPGIVLTRFRADTQIAGLKNHYRNPQQLGSDRFASAIAAHHFFPDTALVVATCGTATTVDAIIPGKGFVGGMILPGLQTMAVSLAQNTAQLPQIASEMSLDSLFADNTQQAIMSGCIHAQLGAIQCAIEVLEQQSSLPVELVLSGGAVPYMLPQWQHVKQTRQAHVIDNLVLTGLAVVAQDRQLPQFSADL</sequence>
<evidence type="ECO:0000256" key="16">
    <source>
        <dbReference type="HAMAP-Rule" id="MF_01274"/>
    </source>
</evidence>
<dbReference type="CDD" id="cd24015">
    <property type="entry name" value="ASKHA_NBD_PanK-III"/>
    <property type="match status" value="1"/>
</dbReference>
<dbReference type="NCBIfam" id="TIGR00671">
    <property type="entry name" value="baf"/>
    <property type="match status" value="1"/>
</dbReference>
<evidence type="ECO:0000256" key="5">
    <source>
        <dbReference type="ARBA" id="ARBA00011738"/>
    </source>
</evidence>
<dbReference type="PANTHER" id="PTHR34265">
    <property type="entry name" value="TYPE III PANTOTHENATE KINASE"/>
    <property type="match status" value="1"/>
</dbReference>
<evidence type="ECO:0000256" key="15">
    <source>
        <dbReference type="ARBA" id="ARBA00040883"/>
    </source>
</evidence>
<dbReference type="HAMAP" id="MF_01274">
    <property type="entry name" value="Pantothen_kinase_3"/>
    <property type="match status" value="1"/>
</dbReference>
<dbReference type="RefSeq" id="WP_186914443.1">
    <property type="nucleotide sequence ID" value="NZ_JACOFZ010000001.1"/>
</dbReference>
<comment type="subunit">
    <text evidence="5 16">Homodimer.</text>
</comment>
<dbReference type="AlphaFoldDB" id="A0A923HK35"/>
<comment type="caution">
    <text evidence="16">Lacks conserved residue(s) required for the propagation of feature annotation.</text>
</comment>
<evidence type="ECO:0000313" key="17">
    <source>
        <dbReference type="EMBL" id="MBC3881110.1"/>
    </source>
</evidence>
<evidence type="ECO:0000256" key="8">
    <source>
        <dbReference type="ARBA" id="ARBA00022679"/>
    </source>
</evidence>
<evidence type="ECO:0000256" key="9">
    <source>
        <dbReference type="ARBA" id="ARBA00022741"/>
    </source>
</evidence>
<comment type="cofactor">
    <cofactor evidence="2">
        <name>K(+)</name>
        <dbReference type="ChEBI" id="CHEBI:29103"/>
    </cofactor>
</comment>
<dbReference type="GO" id="GO:0005524">
    <property type="term" value="F:ATP binding"/>
    <property type="evidence" value="ECO:0007669"/>
    <property type="project" value="UniProtKB-UniRule"/>
</dbReference>
<gene>
    <name evidence="16" type="primary">coaX</name>
    <name evidence="17" type="ORF">H8K36_06980</name>
</gene>
<comment type="caution">
    <text evidence="17">The sequence shown here is derived from an EMBL/GenBank/DDBJ whole genome shotgun (WGS) entry which is preliminary data.</text>
</comment>
<comment type="function">
    <text evidence="16">Catalyzes the phosphorylation of pantothenate (Pan), the first step in CoA biosynthesis.</text>
</comment>
<evidence type="ECO:0000256" key="6">
    <source>
        <dbReference type="ARBA" id="ARBA00012102"/>
    </source>
</evidence>
<protein>
    <recommendedName>
        <fullName evidence="15 16">Type III pantothenate kinase</fullName>
        <ecNumber evidence="6 16">2.7.1.33</ecNumber>
    </recommendedName>
    <alternativeName>
        <fullName evidence="16">PanK-III</fullName>
    </alternativeName>
    <alternativeName>
        <fullName evidence="16">Pantothenic acid kinase</fullName>
    </alternativeName>
</protein>
<evidence type="ECO:0000256" key="1">
    <source>
        <dbReference type="ARBA" id="ARBA00001206"/>
    </source>
</evidence>
<dbReference type="Proteomes" id="UP000627446">
    <property type="component" value="Unassembled WGS sequence"/>
</dbReference>
<evidence type="ECO:0000313" key="18">
    <source>
        <dbReference type="Proteomes" id="UP000627446"/>
    </source>
</evidence>
<feature type="binding site" evidence="16">
    <location>
        <position position="136"/>
    </location>
    <ligand>
        <name>ATP</name>
        <dbReference type="ChEBI" id="CHEBI:30616"/>
    </ligand>
</feature>
<evidence type="ECO:0000256" key="2">
    <source>
        <dbReference type="ARBA" id="ARBA00001958"/>
    </source>
</evidence>
<keyword evidence="8 16" id="KW-0808">Transferase</keyword>
<comment type="subcellular location">
    <subcellularLocation>
        <location evidence="3 16">Cytoplasm</location>
    </subcellularLocation>
</comment>
<dbReference type="GO" id="GO:0015937">
    <property type="term" value="P:coenzyme A biosynthetic process"/>
    <property type="evidence" value="ECO:0007669"/>
    <property type="project" value="UniProtKB-UniRule"/>
</dbReference>
<evidence type="ECO:0000256" key="3">
    <source>
        <dbReference type="ARBA" id="ARBA00004496"/>
    </source>
</evidence>
<comment type="similarity">
    <text evidence="14 16">Belongs to the type III pantothenate kinase family.</text>
</comment>
<keyword evidence="12 16" id="KW-0630">Potassium</keyword>
<comment type="pathway">
    <text evidence="4 16">Cofactor biosynthesis; coenzyme A biosynthesis; CoA from (R)-pantothenate: step 1/5.</text>
</comment>
<dbReference type="EMBL" id="JACOFZ010000001">
    <property type="protein sequence ID" value="MBC3881110.1"/>
    <property type="molecule type" value="Genomic_DNA"/>
</dbReference>
<dbReference type="PANTHER" id="PTHR34265:SF1">
    <property type="entry name" value="TYPE III PANTOTHENATE KINASE"/>
    <property type="match status" value="1"/>
</dbReference>
<dbReference type="InterPro" id="IPR043129">
    <property type="entry name" value="ATPase_NBD"/>
</dbReference>
<accession>A0A923HK35</accession>
<dbReference type="EC" id="2.7.1.33" evidence="6 16"/>
<feature type="active site" description="Proton acceptor" evidence="16">
    <location>
        <position position="112"/>
    </location>
</feature>
<name>A0A923HK35_9BURK</name>
<keyword evidence="11 16" id="KW-0067">ATP-binding</keyword>
<dbReference type="GO" id="GO:0004594">
    <property type="term" value="F:pantothenate kinase activity"/>
    <property type="evidence" value="ECO:0007669"/>
    <property type="project" value="UniProtKB-UniRule"/>
</dbReference>
<dbReference type="GO" id="GO:0005737">
    <property type="term" value="C:cytoplasm"/>
    <property type="evidence" value="ECO:0007669"/>
    <property type="project" value="UniProtKB-SubCell"/>
</dbReference>
<dbReference type="Pfam" id="PF03309">
    <property type="entry name" value="Pan_kinase"/>
    <property type="match status" value="1"/>
</dbReference>
<dbReference type="InterPro" id="IPR004619">
    <property type="entry name" value="Type_III_PanK"/>
</dbReference>
<organism evidence="17 18">
    <name type="scientific">Undibacterium nitidum</name>
    <dbReference type="NCBI Taxonomy" id="2762298"/>
    <lineage>
        <taxon>Bacteria</taxon>
        <taxon>Pseudomonadati</taxon>
        <taxon>Pseudomonadota</taxon>
        <taxon>Betaproteobacteria</taxon>
        <taxon>Burkholderiales</taxon>
        <taxon>Oxalobacteraceae</taxon>
        <taxon>Undibacterium</taxon>
    </lineage>
</organism>
<dbReference type="SUPFAM" id="SSF53067">
    <property type="entry name" value="Actin-like ATPase domain"/>
    <property type="match status" value="2"/>
</dbReference>
<reference evidence="17" key="1">
    <citation type="submission" date="2020-08" db="EMBL/GenBank/DDBJ databases">
        <title>Novel species isolated from subtropical streams in China.</title>
        <authorList>
            <person name="Lu H."/>
        </authorList>
    </citation>
    <scope>NUCLEOTIDE SEQUENCE</scope>
    <source>
        <strain evidence="17">LX22W</strain>
    </source>
</reference>
<evidence type="ECO:0000256" key="11">
    <source>
        <dbReference type="ARBA" id="ARBA00022840"/>
    </source>
</evidence>
<feature type="binding site" evidence="16">
    <location>
        <begin position="12"/>
        <end position="19"/>
    </location>
    <ligand>
        <name>ATP</name>
        <dbReference type="ChEBI" id="CHEBI:30616"/>
    </ligand>
</feature>
<comment type="cofactor">
    <cofactor evidence="16">
        <name>NH4(+)</name>
        <dbReference type="ChEBI" id="CHEBI:28938"/>
    </cofactor>
    <cofactor evidence="16">
        <name>K(+)</name>
        <dbReference type="ChEBI" id="CHEBI:29103"/>
    </cofactor>
    <text evidence="16">A monovalent cation. Ammonium or potassium.</text>
</comment>
<evidence type="ECO:0000256" key="10">
    <source>
        <dbReference type="ARBA" id="ARBA00022777"/>
    </source>
</evidence>
<evidence type="ECO:0000256" key="7">
    <source>
        <dbReference type="ARBA" id="ARBA00022490"/>
    </source>
</evidence>
<keyword evidence="10 16" id="KW-0418">Kinase</keyword>
<evidence type="ECO:0000256" key="4">
    <source>
        <dbReference type="ARBA" id="ARBA00005225"/>
    </source>
</evidence>
<evidence type="ECO:0000256" key="14">
    <source>
        <dbReference type="ARBA" id="ARBA00038036"/>
    </source>
</evidence>
<evidence type="ECO:0000256" key="12">
    <source>
        <dbReference type="ARBA" id="ARBA00022958"/>
    </source>
</evidence>
<feature type="binding site" evidence="16">
    <location>
        <position position="103"/>
    </location>
    <ligand>
        <name>substrate</name>
    </ligand>
</feature>
<keyword evidence="7 16" id="KW-0963">Cytoplasm</keyword>
<feature type="binding site" evidence="16">
    <location>
        <position position="189"/>
    </location>
    <ligand>
        <name>substrate</name>
    </ligand>
</feature>
<keyword evidence="18" id="KW-1185">Reference proteome</keyword>